<gene>
    <name evidence="2" type="ORF">CRG98_008647</name>
</gene>
<evidence type="ECO:0000256" key="1">
    <source>
        <dbReference type="SAM" id="MobiDB-lite"/>
    </source>
</evidence>
<protein>
    <submittedName>
        <fullName evidence="2">Uncharacterized protein</fullName>
    </submittedName>
</protein>
<accession>A0A2I0KQY8</accession>
<dbReference type="EMBL" id="PGOL01000414">
    <property type="protein sequence ID" value="PKI70914.1"/>
    <property type="molecule type" value="Genomic_DNA"/>
</dbReference>
<evidence type="ECO:0000313" key="2">
    <source>
        <dbReference type="EMBL" id="PKI70914.1"/>
    </source>
</evidence>
<dbReference type="Proteomes" id="UP000233551">
    <property type="component" value="Unassembled WGS sequence"/>
</dbReference>
<comment type="caution">
    <text evidence="2">The sequence shown here is derived from an EMBL/GenBank/DDBJ whole genome shotgun (WGS) entry which is preliminary data.</text>
</comment>
<feature type="region of interest" description="Disordered" evidence="1">
    <location>
        <begin position="1"/>
        <end position="36"/>
    </location>
</feature>
<feature type="compositionally biased region" description="Acidic residues" evidence="1">
    <location>
        <begin position="8"/>
        <end position="19"/>
    </location>
</feature>
<sequence length="225" mass="25115">MLTGQLDDASEEAEDEDMETEKPNPSPFIKGTSLPVDDEAIGTAPSEVTTFLASQSSQIEEMVDQKALTVRLERASRRMMLRRTNSSNSPLTGASLIRATPKAEESPLPRFSILPGNIIDMIGDINRDKAPSSSRLYNSKGSKANNLGVRAQERLNAVLRKKKELDEILYVEKLKLKKCINDQVLLEVERDNLKLKVAQFEKAMSDEGNDGLTALRRLRSRKSRK</sequence>
<dbReference type="AlphaFoldDB" id="A0A2I0KQY8"/>
<evidence type="ECO:0000313" key="3">
    <source>
        <dbReference type="Proteomes" id="UP000233551"/>
    </source>
</evidence>
<proteinExistence type="predicted"/>
<keyword evidence="3" id="KW-1185">Reference proteome</keyword>
<organism evidence="2 3">
    <name type="scientific">Punica granatum</name>
    <name type="common">Pomegranate</name>
    <dbReference type="NCBI Taxonomy" id="22663"/>
    <lineage>
        <taxon>Eukaryota</taxon>
        <taxon>Viridiplantae</taxon>
        <taxon>Streptophyta</taxon>
        <taxon>Embryophyta</taxon>
        <taxon>Tracheophyta</taxon>
        <taxon>Spermatophyta</taxon>
        <taxon>Magnoliopsida</taxon>
        <taxon>eudicotyledons</taxon>
        <taxon>Gunneridae</taxon>
        <taxon>Pentapetalae</taxon>
        <taxon>rosids</taxon>
        <taxon>malvids</taxon>
        <taxon>Myrtales</taxon>
        <taxon>Lythraceae</taxon>
        <taxon>Punica</taxon>
    </lineage>
</organism>
<reference evidence="2 3" key="1">
    <citation type="submission" date="2017-11" db="EMBL/GenBank/DDBJ databases">
        <title>De-novo sequencing of pomegranate (Punica granatum L.) genome.</title>
        <authorList>
            <person name="Akparov Z."/>
            <person name="Amiraslanov A."/>
            <person name="Hajiyeva S."/>
            <person name="Abbasov M."/>
            <person name="Kaur K."/>
            <person name="Hamwieh A."/>
            <person name="Solovyev V."/>
            <person name="Salamov A."/>
            <person name="Braich B."/>
            <person name="Kosarev P."/>
            <person name="Mahmoud A."/>
            <person name="Hajiyev E."/>
            <person name="Babayeva S."/>
            <person name="Izzatullayeva V."/>
            <person name="Mammadov A."/>
            <person name="Mammadov A."/>
            <person name="Sharifova S."/>
            <person name="Ojaghi J."/>
            <person name="Eynullazada K."/>
            <person name="Bayramov B."/>
            <person name="Abdulazimova A."/>
            <person name="Shahmuradov I."/>
        </authorList>
    </citation>
    <scope>NUCLEOTIDE SEQUENCE [LARGE SCALE GENOMIC DNA]</scope>
    <source>
        <strain evidence="3">cv. AG2017</strain>
        <tissue evidence="2">Leaf</tissue>
    </source>
</reference>
<name>A0A2I0KQY8_PUNGR</name>